<dbReference type="PANTHER" id="PTHR43235:SF1">
    <property type="entry name" value="GLUTAMINE AMIDOTRANSFERASE PB2B2.05-RELATED"/>
    <property type="match status" value="1"/>
</dbReference>
<dbReference type="Pfam" id="PF07722">
    <property type="entry name" value="Peptidase_C26"/>
    <property type="match status" value="1"/>
</dbReference>
<reference evidence="1" key="1">
    <citation type="submission" date="2018-05" db="EMBL/GenBank/DDBJ databases">
        <authorList>
            <person name="Lanie J.A."/>
            <person name="Ng W.-L."/>
            <person name="Kazmierczak K.M."/>
            <person name="Andrzejewski T.M."/>
            <person name="Davidsen T.M."/>
            <person name="Wayne K.J."/>
            <person name="Tettelin H."/>
            <person name="Glass J.I."/>
            <person name="Rusch D."/>
            <person name="Podicherti R."/>
            <person name="Tsui H.-C.T."/>
            <person name="Winkler M.E."/>
        </authorList>
    </citation>
    <scope>NUCLEOTIDE SEQUENCE</scope>
</reference>
<evidence type="ECO:0000313" key="1">
    <source>
        <dbReference type="EMBL" id="SUZ96325.1"/>
    </source>
</evidence>
<dbReference type="GO" id="GO:0005829">
    <property type="term" value="C:cytosol"/>
    <property type="evidence" value="ECO:0007669"/>
    <property type="project" value="TreeGrafter"/>
</dbReference>
<dbReference type="GO" id="GO:0033969">
    <property type="term" value="F:gamma-glutamyl-gamma-aminobutyrate hydrolase activity"/>
    <property type="evidence" value="ECO:0007669"/>
    <property type="project" value="TreeGrafter"/>
</dbReference>
<dbReference type="SUPFAM" id="SSF52317">
    <property type="entry name" value="Class I glutamine amidotransferase-like"/>
    <property type="match status" value="1"/>
</dbReference>
<dbReference type="PANTHER" id="PTHR43235">
    <property type="entry name" value="GLUTAMINE AMIDOTRANSFERASE PB2B2.05-RELATED"/>
    <property type="match status" value="1"/>
</dbReference>
<dbReference type="InterPro" id="IPR044668">
    <property type="entry name" value="PuuD-like"/>
</dbReference>
<dbReference type="GO" id="GO:0006598">
    <property type="term" value="P:polyamine catabolic process"/>
    <property type="evidence" value="ECO:0007669"/>
    <property type="project" value="TreeGrafter"/>
</dbReference>
<dbReference type="Gene3D" id="3.40.50.880">
    <property type="match status" value="1"/>
</dbReference>
<accession>A0A381RWU1</accession>
<proteinExistence type="predicted"/>
<dbReference type="FunFam" id="3.40.50.880:FF:000030">
    <property type="entry name" value="Gamma-glutamyl-gamma-aminobutyrate hydrolase PuuD"/>
    <property type="match status" value="1"/>
</dbReference>
<protein>
    <submittedName>
        <fullName evidence="1">Uncharacterized protein</fullName>
    </submittedName>
</protein>
<dbReference type="PROSITE" id="PS51273">
    <property type="entry name" value="GATASE_TYPE_1"/>
    <property type="match status" value="1"/>
</dbReference>
<organism evidence="1">
    <name type="scientific">marine metagenome</name>
    <dbReference type="NCBI Taxonomy" id="408172"/>
    <lineage>
        <taxon>unclassified sequences</taxon>
        <taxon>metagenomes</taxon>
        <taxon>ecological metagenomes</taxon>
    </lineage>
</organism>
<dbReference type="InterPro" id="IPR029062">
    <property type="entry name" value="Class_I_gatase-like"/>
</dbReference>
<dbReference type="CDD" id="cd01745">
    <property type="entry name" value="GATase1_2"/>
    <property type="match status" value="1"/>
</dbReference>
<name>A0A381RWU1_9ZZZZ</name>
<dbReference type="InterPro" id="IPR011697">
    <property type="entry name" value="Peptidase_C26"/>
</dbReference>
<gene>
    <name evidence="1" type="ORF">METZ01_LOCUS49179</name>
</gene>
<sequence length="252" mass="27952">MSSKITPLIGIVSCRRNQDGHYFHMVGEKYIKAINDHTDCAGVLIPAINDELLNGSILDKLDGFLLTGSLSNVHPDRYNAELIDEQLMVDESRDRFVFSMIDAILEREIPLFAICRGFQEMNVAFGGTLYQDLDRDSNYKDHDFKRDDPLEIQYGVSHKVSFVNNGLLHQITGVESAEVNSLHAQGVQELGDGLTVDAVSDDGLVEAFTVDGAQGFNLSVQWHPEWKPGTSSTSTALFNYFGNACKVFAEQS</sequence>
<dbReference type="EMBL" id="UINC01002404">
    <property type="protein sequence ID" value="SUZ96325.1"/>
    <property type="molecule type" value="Genomic_DNA"/>
</dbReference>
<dbReference type="AlphaFoldDB" id="A0A381RWU1"/>